<dbReference type="AlphaFoldDB" id="A0A239WE94"/>
<dbReference type="PANTHER" id="PTHR36444">
    <property type="entry name" value="TRANSCRIPTIONAL REGULATOR PROTEIN YOBU-RELATED"/>
    <property type="match status" value="1"/>
</dbReference>
<evidence type="ECO:0000313" key="2">
    <source>
        <dbReference type="EMBL" id="SNV32253.1"/>
    </source>
</evidence>
<dbReference type="EMBL" id="LT906465">
    <property type="protein sequence ID" value="SNV32253.1"/>
    <property type="molecule type" value="Genomic_DNA"/>
</dbReference>
<keyword evidence="3" id="KW-1185">Reference proteome</keyword>
<name>A0A239WE94_9FLAO</name>
<gene>
    <name evidence="2" type="ORF">SAMEA4412677_00125</name>
</gene>
<proteinExistence type="predicted"/>
<evidence type="ECO:0000259" key="1">
    <source>
        <dbReference type="SMART" id="SM00871"/>
    </source>
</evidence>
<dbReference type="SUPFAM" id="SSF55136">
    <property type="entry name" value="Probable bacterial effector-binding domain"/>
    <property type="match status" value="1"/>
</dbReference>
<dbReference type="InterPro" id="IPR029441">
    <property type="entry name" value="Cass2"/>
</dbReference>
<dbReference type="KEGG" id="ctak:4412677_00125"/>
<protein>
    <submittedName>
        <fullName evidence="2">Bacterial transcription activator, effector binding domain</fullName>
    </submittedName>
</protein>
<dbReference type="SMART" id="SM00871">
    <property type="entry name" value="AraC_E_bind"/>
    <property type="match status" value="1"/>
</dbReference>
<dbReference type="Pfam" id="PF14526">
    <property type="entry name" value="Cass2"/>
    <property type="match status" value="1"/>
</dbReference>
<organism evidence="2 3">
    <name type="scientific">Chryseobacterium taklimakanense</name>
    <dbReference type="NCBI Taxonomy" id="536441"/>
    <lineage>
        <taxon>Bacteria</taxon>
        <taxon>Pseudomonadati</taxon>
        <taxon>Bacteroidota</taxon>
        <taxon>Flavobacteriia</taxon>
        <taxon>Flavobacteriales</taxon>
        <taxon>Weeksellaceae</taxon>
        <taxon>Chryseobacterium group</taxon>
        <taxon>Chryseobacterium</taxon>
    </lineage>
</organism>
<reference evidence="2 3" key="1">
    <citation type="submission" date="2017-06" db="EMBL/GenBank/DDBJ databases">
        <authorList>
            <consortium name="Pathogen Informatics"/>
        </authorList>
    </citation>
    <scope>NUCLEOTIDE SEQUENCE [LARGE SCALE GENOMIC DNA]</scope>
    <source>
        <strain evidence="2 3">NCTC13490</strain>
    </source>
</reference>
<dbReference type="Gene3D" id="3.20.80.10">
    <property type="entry name" value="Regulatory factor, effector binding domain"/>
    <property type="match status" value="1"/>
</dbReference>
<sequence length="151" mass="17630">MDLTNGFKIIGIEVRTSNQNNQSQSDLGKLWEQFYSENIIEKIPNKISNEVLSIYTDYKKNYTEDYTTIIGVPVSTLNEIPNGLFGREFDKENFQKFIAKGEMPNAVIKIWSEIWEKDEELNRKYTYDFEVYDAKSQNGENSEVEIYVAVK</sequence>
<accession>A0A239WE94</accession>
<evidence type="ECO:0000313" key="3">
    <source>
        <dbReference type="Proteomes" id="UP000215196"/>
    </source>
</evidence>
<dbReference type="PANTHER" id="PTHR36444:SF2">
    <property type="entry name" value="TRANSCRIPTIONAL REGULATOR PROTEIN YOBU-RELATED"/>
    <property type="match status" value="1"/>
</dbReference>
<dbReference type="Proteomes" id="UP000215196">
    <property type="component" value="Chromosome 1"/>
</dbReference>
<dbReference type="InterPro" id="IPR053182">
    <property type="entry name" value="YobU-like_regulator"/>
</dbReference>
<feature type="domain" description="AraC effector-binding" evidence="1">
    <location>
        <begin position="1"/>
        <end position="151"/>
    </location>
</feature>
<dbReference type="InterPro" id="IPR011256">
    <property type="entry name" value="Reg_factor_effector_dom_sf"/>
</dbReference>
<dbReference type="InterPro" id="IPR010499">
    <property type="entry name" value="AraC_E-bd"/>
</dbReference>